<sequence length="202" mass="23272">MAWIESNQVYEKGLELYQKYGSSSLLKKVLATGPSEYNRGRLLAELQQLYASVADQEEQKPALLQLASAADPDGVEEQLVKERSEANKVAAALKSQLPFLTDPQKRKAVCFKILDLYDRNSEIWAMLEYKAKHGYFPHQAMPAEEQEEEAQALDRYMLEKMLQNIRPKISRIKNDPTKKEQLKELQQEKFRLEQLLEKANAV</sequence>
<comment type="caution">
    <text evidence="1">The sequence shown here is derived from an EMBL/GenBank/DDBJ whole genome shotgun (WGS) entry which is preliminary data.</text>
</comment>
<accession>A0A3M9MQ64</accession>
<dbReference type="Proteomes" id="UP000271010">
    <property type="component" value="Unassembled WGS sequence"/>
</dbReference>
<proteinExistence type="predicted"/>
<reference evidence="1 2" key="1">
    <citation type="submission" date="2018-11" db="EMBL/GenBank/DDBJ databases">
        <title>Rufibacter latericius sp. nov., isolated from water in Baiyang Lake.</title>
        <authorList>
            <person name="Yang Y."/>
        </authorList>
    </citation>
    <scope>NUCLEOTIDE SEQUENCE [LARGE SCALE GENOMIC DNA]</scope>
    <source>
        <strain evidence="1 2">MCC P1</strain>
    </source>
</reference>
<protein>
    <submittedName>
        <fullName evidence="1">Uncharacterized protein</fullName>
    </submittedName>
</protein>
<keyword evidence="2" id="KW-1185">Reference proteome</keyword>
<name>A0A3M9MQ64_9BACT</name>
<dbReference type="EMBL" id="RJJE01000017">
    <property type="protein sequence ID" value="RNI27650.1"/>
    <property type="molecule type" value="Genomic_DNA"/>
</dbReference>
<organism evidence="1 2">
    <name type="scientific">Rufibacter immobilis</name>
    <dbReference type="NCBI Taxonomy" id="1348778"/>
    <lineage>
        <taxon>Bacteria</taxon>
        <taxon>Pseudomonadati</taxon>
        <taxon>Bacteroidota</taxon>
        <taxon>Cytophagia</taxon>
        <taxon>Cytophagales</taxon>
        <taxon>Hymenobacteraceae</taxon>
        <taxon>Rufibacter</taxon>
    </lineage>
</organism>
<dbReference type="AlphaFoldDB" id="A0A3M9MQ64"/>
<evidence type="ECO:0000313" key="1">
    <source>
        <dbReference type="EMBL" id="RNI27650.1"/>
    </source>
</evidence>
<evidence type="ECO:0000313" key="2">
    <source>
        <dbReference type="Proteomes" id="UP000271010"/>
    </source>
</evidence>
<gene>
    <name evidence="1" type="ORF">EFA69_16155</name>
</gene>